<feature type="domain" description="ABC transporter" evidence="9">
    <location>
        <begin position="4"/>
        <end position="236"/>
    </location>
</feature>
<evidence type="ECO:0000313" key="10">
    <source>
        <dbReference type="EMBL" id="SEQ36157.1"/>
    </source>
</evidence>
<comment type="similarity">
    <text evidence="1">Belongs to the ABC transporter superfamily.</text>
</comment>
<dbReference type="PROSITE" id="PS50893">
    <property type="entry name" value="ABC_TRANSPORTER_2"/>
    <property type="match status" value="1"/>
</dbReference>
<dbReference type="InterPro" id="IPR027417">
    <property type="entry name" value="P-loop_NTPase"/>
</dbReference>
<name>A0A1H9FE11_9RHOB</name>
<dbReference type="PANTHER" id="PTHR42788:SF18">
    <property type="entry name" value="TAURINE IMPORT ATP-BINDING PROTEIN TAUB"/>
    <property type="match status" value="1"/>
</dbReference>
<keyword evidence="7" id="KW-1278">Translocase</keyword>
<dbReference type="InterPro" id="IPR003439">
    <property type="entry name" value="ABC_transporter-like_ATP-bd"/>
</dbReference>
<dbReference type="Gene3D" id="3.40.50.300">
    <property type="entry name" value="P-loop containing nucleotide triphosphate hydrolases"/>
    <property type="match status" value="1"/>
</dbReference>
<reference evidence="10 11" key="1">
    <citation type="submission" date="2016-10" db="EMBL/GenBank/DDBJ databases">
        <authorList>
            <person name="de Groot N.N."/>
        </authorList>
    </citation>
    <scope>NUCLEOTIDE SEQUENCE [LARGE SCALE GENOMIC DNA]</scope>
    <source>
        <strain evidence="10 11">DSM 22007</strain>
    </source>
</reference>
<evidence type="ECO:0000256" key="7">
    <source>
        <dbReference type="ARBA" id="ARBA00022967"/>
    </source>
</evidence>
<dbReference type="OrthoDB" id="9802264at2"/>
<evidence type="ECO:0000256" key="2">
    <source>
        <dbReference type="ARBA" id="ARBA00022448"/>
    </source>
</evidence>
<evidence type="ECO:0000256" key="5">
    <source>
        <dbReference type="ARBA" id="ARBA00022741"/>
    </source>
</evidence>
<sequence length="269" mass="29531">MSELSIQNLSMRFDLPNGSSVQALKDVSLDLKSGELMSVLGPSGCGKTTLLNIVAGFLAPTEGRIVLNGHEVKGPAAERGMVFQQGALFEWMSVRDNVGFGPTMKGMARAEKRQVVDHLLDVTGLGAFKEKAVYELSGGMQQRVALARCLANDPDVILMDEPLGALDALTREKMQGLVLKLWKETGKTIILITHSVEEALLLGERLVVMAPRPGRVHREYRLPFADIGVDQDLREVKKLAEFGDRREEILSMIWDMEEEIMGRTEGAGA</sequence>
<dbReference type="Pfam" id="PF00005">
    <property type="entry name" value="ABC_tran"/>
    <property type="match status" value="1"/>
</dbReference>
<dbReference type="GO" id="GO:0005524">
    <property type="term" value="F:ATP binding"/>
    <property type="evidence" value="ECO:0007669"/>
    <property type="project" value="UniProtKB-KW"/>
</dbReference>
<dbReference type="SMART" id="SM00382">
    <property type="entry name" value="AAA"/>
    <property type="match status" value="1"/>
</dbReference>
<evidence type="ECO:0000259" key="9">
    <source>
        <dbReference type="PROSITE" id="PS50893"/>
    </source>
</evidence>
<dbReference type="Proteomes" id="UP000198634">
    <property type="component" value="Unassembled WGS sequence"/>
</dbReference>
<keyword evidence="3" id="KW-1003">Cell membrane</keyword>
<dbReference type="InterPro" id="IPR017871">
    <property type="entry name" value="ABC_transporter-like_CS"/>
</dbReference>
<keyword evidence="2" id="KW-0813">Transport</keyword>
<evidence type="ECO:0000313" key="11">
    <source>
        <dbReference type="Proteomes" id="UP000198634"/>
    </source>
</evidence>
<keyword evidence="5" id="KW-0547">Nucleotide-binding</keyword>
<keyword evidence="11" id="KW-1185">Reference proteome</keyword>
<dbReference type="GO" id="GO:0016887">
    <property type="term" value="F:ATP hydrolysis activity"/>
    <property type="evidence" value="ECO:0007669"/>
    <property type="project" value="InterPro"/>
</dbReference>
<dbReference type="CDD" id="cd03293">
    <property type="entry name" value="ABC_NrtD_SsuB_transporters"/>
    <property type="match status" value="1"/>
</dbReference>
<dbReference type="SUPFAM" id="SSF52540">
    <property type="entry name" value="P-loop containing nucleoside triphosphate hydrolases"/>
    <property type="match status" value="1"/>
</dbReference>
<gene>
    <name evidence="10" type="ORF">SAMN04488092_10657</name>
</gene>
<evidence type="ECO:0000256" key="8">
    <source>
        <dbReference type="ARBA" id="ARBA00023136"/>
    </source>
</evidence>
<keyword evidence="8" id="KW-0472">Membrane</keyword>
<dbReference type="PROSITE" id="PS00211">
    <property type="entry name" value="ABC_TRANSPORTER_1"/>
    <property type="match status" value="1"/>
</dbReference>
<dbReference type="RefSeq" id="WP_090269765.1">
    <property type="nucleotide sequence ID" value="NZ_FOEP01000006.1"/>
</dbReference>
<dbReference type="AlphaFoldDB" id="A0A1H9FE11"/>
<keyword evidence="4" id="KW-0997">Cell inner membrane</keyword>
<evidence type="ECO:0000256" key="6">
    <source>
        <dbReference type="ARBA" id="ARBA00022840"/>
    </source>
</evidence>
<dbReference type="STRING" id="657014.SAMN04488092_10657"/>
<proteinExistence type="inferred from homology"/>
<organism evidence="10 11">
    <name type="scientific">Thalassovita taeanensis</name>
    <dbReference type="NCBI Taxonomy" id="657014"/>
    <lineage>
        <taxon>Bacteria</taxon>
        <taxon>Pseudomonadati</taxon>
        <taxon>Pseudomonadota</taxon>
        <taxon>Alphaproteobacteria</taxon>
        <taxon>Rhodobacterales</taxon>
        <taxon>Roseobacteraceae</taxon>
        <taxon>Thalassovita</taxon>
    </lineage>
</organism>
<dbReference type="PANTHER" id="PTHR42788">
    <property type="entry name" value="TAURINE IMPORT ATP-BINDING PROTEIN-RELATED"/>
    <property type="match status" value="1"/>
</dbReference>
<protein>
    <submittedName>
        <fullName evidence="10">Taurine transport system ATP-binding protein</fullName>
    </submittedName>
</protein>
<evidence type="ECO:0000256" key="3">
    <source>
        <dbReference type="ARBA" id="ARBA00022475"/>
    </source>
</evidence>
<dbReference type="EMBL" id="FOEP01000006">
    <property type="protein sequence ID" value="SEQ36157.1"/>
    <property type="molecule type" value="Genomic_DNA"/>
</dbReference>
<evidence type="ECO:0000256" key="1">
    <source>
        <dbReference type="ARBA" id="ARBA00005417"/>
    </source>
</evidence>
<evidence type="ECO:0000256" key="4">
    <source>
        <dbReference type="ARBA" id="ARBA00022519"/>
    </source>
</evidence>
<dbReference type="InterPro" id="IPR003593">
    <property type="entry name" value="AAA+_ATPase"/>
</dbReference>
<keyword evidence="6 10" id="KW-0067">ATP-binding</keyword>
<dbReference type="InterPro" id="IPR050166">
    <property type="entry name" value="ABC_transporter_ATP-bind"/>
</dbReference>
<accession>A0A1H9FE11</accession>